<dbReference type="Proteomes" id="UP000029015">
    <property type="component" value="Unassembled WGS sequence"/>
</dbReference>
<feature type="compositionally biased region" description="Low complexity" evidence="1">
    <location>
        <begin position="277"/>
        <end position="287"/>
    </location>
</feature>
<dbReference type="EMBL" id="JGYK01000004">
    <property type="protein sequence ID" value="KFI38400.1"/>
    <property type="molecule type" value="Genomic_DNA"/>
</dbReference>
<evidence type="ECO:0000256" key="2">
    <source>
        <dbReference type="SAM" id="Phobius"/>
    </source>
</evidence>
<feature type="compositionally biased region" description="Low complexity" evidence="1">
    <location>
        <begin position="244"/>
        <end position="269"/>
    </location>
</feature>
<dbReference type="RefSeq" id="WP_051905523.1">
    <property type="nucleotide sequence ID" value="NZ_CP011786.1"/>
</dbReference>
<name>A0A086YVV0_9BIFI</name>
<comment type="caution">
    <text evidence="3">The sequence shown here is derived from an EMBL/GenBank/DDBJ whole genome shotgun (WGS) entry which is preliminary data.</text>
</comment>
<evidence type="ECO:0000256" key="1">
    <source>
        <dbReference type="SAM" id="MobiDB-lite"/>
    </source>
</evidence>
<dbReference type="OrthoDB" id="3240618at2"/>
<feature type="region of interest" description="Disordered" evidence="1">
    <location>
        <begin position="244"/>
        <end position="290"/>
    </location>
</feature>
<keyword evidence="2" id="KW-0472">Membrane</keyword>
<evidence type="ECO:0000313" key="3">
    <source>
        <dbReference type="EMBL" id="KFI38400.1"/>
    </source>
</evidence>
<feature type="transmembrane region" description="Helical" evidence="2">
    <location>
        <begin position="21"/>
        <end position="42"/>
    </location>
</feature>
<keyword evidence="2" id="KW-1133">Transmembrane helix</keyword>
<dbReference type="AlphaFoldDB" id="A0A086YVV0"/>
<keyword evidence="2" id="KW-0812">Transmembrane</keyword>
<evidence type="ECO:0000313" key="4">
    <source>
        <dbReference type="Proteomes" id="UP000029015"/>
    </source>
</evidence>
<organism evidence="3 4">
    <name type="scientific">Bifidobacterium actinocoloniiforme DSM 22766</name>
    <dbReference type="NCBI Taxonomy" id="1437605"/>
    <lineage>
        <taxon>Bacteria</taxon>
        <taxon>Bacillati</taxon>
        <taxon>Actinomycetota</taxon>
        <taxon>Actinomycetes</taxon>
        <taxon>Bifidobacteriales</taxon>
        <taxon>Bifidobacteriaceae</taxon>
        <taxon>Bifidobacterium</taxon>
    </lineage>
</organism>
<protein>
    <recommendedName>
        <fullName evidence="5">Colicin transporter</fullName>
    </recommendedName>
</protein>
<proteinExistence type="predicted"/>
<reference evidence="3 4" key="1">
    <citation type="submission" date="2014-03" db="EMBL/GenBank/DDBJ databases">
        <title>Genomics of Bifidobacteria.</title>
        <authorList>
            <person name="Ventura M."/>
            <person name="Milani C."/>
            <person name="Lugli G.A."/>
        </authorList>
    </citation>
    <scope>NUCLEOTIDE SEQUENCE [LARGE SCALE GENOMIC DNA]</scope>
    <source>
        <strain evidence="3 4">DSM 22766</strain>
    </source>
</reference>
<gene>
    <name evidence="3" type="ORF">BACT_0306</name>
</gene>
<keyword evidence="4" id="KW-1185">Reference proteome</keyword>
<dbReference type="eggNOG" id="ENOG502ZIJN">
    <property type="taxonomic scope" value="Bacteria"/>
</dbReference>
<accession>A0A086YVV0</accession>
<evidence type="ECO:0008006" key="5">
    <source>
        <dbReference type="Google" id="ProtNLM"/>
    </source>
</evidence>
<sequence length="317" mass="32848">MDEDGRGAEAAEGRRWSRGRMMALAGAIVVVALLLAAGLGWWSRDQWRRALADCQQAAAGLSEQAKAREPGLVVQARAVQEGQVTNRETLTALQAAVKGLEPVKPEACQVSQGVAGLRSASERMRDQMNRRQWASVRVQRAAKAVLASRDAKSLADAKAALKAKQDEGSARLAQTDGQVADDATRERLLQALDAAGKVSSSKPSDYQQAQAAIQAALDQVNASAQAKAEADAQAAQAAQAAPAQAVQQSAPVQRSAPSYSGGGSSYRPSVNRGGGWSAPAPAAPAAPQGGGVSADVNNWMHHMGNPVCQKGQACGIG</sequence>